<dbReference type="EMBL" id="FNXT01001192">
    <property type="protein sequence ID" value="SZX73467.1"/>
    <property type="molecule type" value="Genomic_DNA"/>
</dbReference>
<evidence type="ECO:0000256" key="1">
    <source>
        <dbReference type="SAM" id="MobiDB-lite"/>
    </source>
</evidence>
<feature type="region of interest" description="Disordered" evidence="1">
    <location>
        <begin position="1"/>
        <end position="67"/>
    </location>
</feature>
<protein>
    <submittedName>
        <fullName evidence="2">Uncharacterized protein</fullName>
    </submittedName>
</protein>
<dbReference type="Proteomes" id="UP000256970">
    <property type="component" value="Unassembled WGS sequence"/>
</dbReference>
<evidence type="ECO:0000313" key="3">
    <source>
        <dbReference type="Proteomes" id="UP000256970"/>
    </source>
</evidence>
<organism evidence="2 3">
    <name type="scientific">Tetradesmus obliquus</name>
    <name type="common">Green alga</name>
    <name type="synonym">Acutodesmus obliquus</name>
    <dbReference type="NCBI Taxonomy" id="3088"/>
    <lineage>
        <taxon>Eukaryota</taxon>
        <taxon>Viridiplantae</taxon>
        <taxon>Chlorophyta</taxon>
        <taxon>core chlorophytes</taxon>
        <taxon>Chlorophyceae</taxon>
        <taxon>CS clade</taxon>
        <taxon>Sphaeropleales</taxon>
        <taxon>Scenedesmaceae</taxon>
        <taxon>Tetradesmus</taxon>
    </lineage>
</organism>
<name>A0A383W732_TETOB</name>
<gene>
    <name evidence="2" type="ORF">BQ4739_LOCUS13741</name>
</gene>
<proteinExistence type="predicted"/>
<feature type="compositionally biased region" description="Low complexity" evidence="1">
    <location>
        <begin position="16"/>
        <end position="40"/>
    </location>
</feature>
<sequence length="280" mass="30324">MAVARPLSQDSLHTSQAKTAPAGKAAKAAAATQAKKAQQPINAEPVAPEQPKWPNMKPSDSCKPFDPTAYQHPNVDSLCAKLNSMSDEQLLIMHGEAPLPSATGGFPLRGCTHRCLLGNSAAALVARQAQNNMGWAGKCFNWDFNTTTGVPTGLINMFGPNYDNSSLPDSQRIPASRRANADVYYIPQSRSDGKPAWRFDHGGAEKIWDPIRQMWLIVNGFNDEMREVRPGLLMGRIFIKAGPDSVEEVPIMFALMQACTADGTFPTTPEARATPLLGHV</sequence>
<reference evidence="2 3" key="1">
    <citation type="submission" date="2016-10" db="EMBL/GenBank/DDBJ databases">
        <authorList>
            <person name="Cai Z."/>
        </authorList>
    </citation>
    <scope>NUCLEOTIDE SEQUENCE [LARGE SCALE GENOMIC DNA]</scope>
</reference>
<keyword evidence="3" id="KW-1185">Reference proteome</keyword>
<accession>A0A383W732</accession>
<evidence type="ECO:0000313" key="2">
    <source>
        <dbReference type="EMBL" id="SZX73467.1"/>
    </source>
</evidence>
<dbReference type="AlphaFoldDB" id="A0A383W732"/>